<protein>
    <submittedName>
        <fullName evidence="3">Glyco_hydro_114 domain-containing protein</fullName>
    </submittedName>
</protein>
<dbReference type="EMBL" id="CAXAMM010022238">
    <property type="protein sequence ID" value="CAK9051653.1"/>
    <property type="molecule type" value="Genomic_DNA"/>
</dbReference>
<dbReference type="SUPFAM" id="SSF51445">
    <property type="entry name" value="(Trans)glycosidases"/>
    <property type="match status" value="1"/>
</dbReference>
<dbReference type="InterPro" id="IPR013785">
    <property type="entry name" value="Aldolase_TIM"/>
</dbReference>
<organism evidence="3 4">
    <name type="scientific">Durusdinium trenchii</name>
    <dbReference type="NCBI Taxonomy" id="1381693"/>
    <lineage>
        <taxon>Eukaryota</taxon>
        <taxon>Sar</taxon>
        <taxon>Alveolata</taxon>
        <taxon>Dinophyceae</taxon>
        <taxon>Suessiales</taxon>
        <taxon>Symbiodiniaceae</taxon>
        <taxon>Durusdinium</taxon>
    </lineage>
</organism>
<gene>
    <name evidence="3" type="ORF">SCF082_LOCUS28344</name>
</gene>
<dbReference type="Gene3D" id="3.20.20.70">
    <property type="entry name" value="Aldolase class I"/>
    <property type="match status" value="1"/>
</dbReference>
<dbReference type="Pfam" id="PF03537">
    <property type="entry name" value="Glyco_hydro_114"/>
    <property type="match status" value="1"/>
</dbReference>
<keyword evidence="4" id="KW-1185">Reference proteome</keyword>
<proteinExistence type="predicted"/>
<dbReference type="Proteomes" id="UP001642464">
    <property type="component" value="Unassembled WGS sequence"/>
</dbReference>
<sequence>MRLKLLAAALAAALGVAEARRVKLPTGLTWANKAWGFDDGGRDSIDGAKLVLVDLDDITEDDIAALKADNRIVMCYVSVGTVETWRDEYALYKDEWDALLLGDSLVWDGEAYLDVRNVAAVLQLLKKAKFDRAKSMGCQVIEPDNVDCYGNQECFTQFANWQDYSAAELEEVQIAFNLALAQLVHSMDMAIVMKNGAEILDRVHQDFDGVISENCVRWNECDVFATHFVENGKAFFATEYDGNSGNCNGTPQGMVMKFCRPQSGNFLCRNKQSNGATQQWKECSEMSKLPLPDTQFVSADGRDVDPPFDLCSGSGNGGADVLFLVDASCGGSLGWTLQDFEAARGNVSALAKGLDFDSWRVGLGVIMPNFETRTWSVLKKDGTLRFPSPEAFDVVLDGVSFKRRRAKRKGKVFKLLGASAKLSPKTSDRGLVIVLLTTHVPTSGKPFKKARAKAAALLSRSPVSALLHLALGSSSSGDIFANLPSAATVRTLEFFPPHQLVQAEITSLCAAIDSLTP</sequence>
<reference evidence="3 4" key="1">
    <citation type="submission" date="2024-02" db="EMBL/GenBank/DDBJ databases">
        <authorList>
            <person name="Chen Y."/>
            <person name="Shah S."/>
            <person name="Dougan E. K."/>
            <person name="Thang M."/>
            <person name="Chan C."/>
        </authorList>
    </citation>
    <scope>NUCLEOTIDE SEQUENCE [LARGE SCALE GENOMIC DNA]</scope>
</reference>
<feature type="chain" id="PRO_5046492097" evidence="1">
    <location>
        <begin position="20"/>
        <end position="517"/>
    </location>
</feature>
<feature type="signal peptide" evidence="1">
    <location>
        <begin position="1"/>
        <end position="19"/>
    </location>
</feature>
<comment type="caution">
    <text evidence="3">The sequence shown here is derived from an EMBL/GenBank/DDBJ whole genome shotgun (WGS) entry which is preliminary data.</text>
</comment>
<name>A0ABP0MKC5_9DINO</name>
<evidence type="ECO:0000256" key="1">
    <source>
        <dbReference type="SAM" id="SignalP"/>
    </source>
</evidence>
<accession>A0ABP0MKC5</accession>
<evidence type="ECO:0000259" key="2">
    <source>
        <dbReference type="Pfam" id="PF03537"/>
    </source>
</evidence>
<dbReference type="InterPro" id="IPR017853">
    <property type="entry name" value="GH"/>
</dbReference>
<keyword evidence="1" id="KW-0732">Signal</keyword>
<feature type="domain" description="Glycoside-hydrolase family GH114 TIM-barrel" evidence="2">
    <location>
        <begin position="41"/>
        <end position="248"/>
    </location>
</feature>
<evidence type="ECO:0000313" key="3">
    <source>
        <dbReference type="EMBL" id="CAK9051653.1"/>
    </source>
</evidence>
<evidence type="ECO:0000313" key="4">
    <source>
        <dbReference type="Proteomes" id="UP001642464"/>
    </source>
</evidence>
<dbReference type="PANTHER" id="PTHR35273:SF2">
    <property type="entry name" value="ALPHA-GALACTOSIDASE"/>
    <property type="match status" value="1"/>
</dbReference>
<dbReference type="InterPro" id="IPR004352">
    <property type="entry name" value="GH114_TIM-barrel"/>
</dbReference>
<dbReference type="PANTHER" id="PTHR35273">
    <property type="entry name" value="ALPHA-1,4 POLYGALACTOSAMINIDASE, PUTATIVE (AFU_ORTHOLOGUE AFUA_3G07890)-RELATED"/>
    <property type="match status" value="1"/>
</dbReference>